<dbReference type="PROSITE" id="PS51257">
    <property type="entry name" value="PROKAR_LIPOPROTEIN"/>
    <property type="match status" value="1"/>
</dbReference>
<feature type="signal peptide" evidence="2">
    <location>
        <begin position="1"/>
        <end position="19"/>
    </location>
</feature>
<name>A0A1C0Y7L4_9BACL</name>
<sequence length="153" mass="16907">MSKKLFLLPIVALALAACGDDEEVTTAPDNAPTEQDTNNDEVTTSTDAPYAFAKFSFDAEYSATENIEADYSNESSGVEASYENDKTGERLNGDDAFAYLEPIFENFTFDSSTGNDEVVDEIVQAFNLETNYTQLEIDITFDDGSEREYTHTP</sequence>
<organism evidence="3 4">
    <name type="scientific">Caryophanon tenue</name>
    <dbReference type="NCBI Taxonomy" id="33978"/>
    <lineage>
        <taxon>Bacteria</taxon>
        <taxon>Bacillati</taxon>
        <taxon>Bacillota</taxon>
        <taxon>Bacilli</taxon>
        <taxon>Bacillales</taxon>
        <taxon>Caryophanaceae</taxon>
        <taxon>Caryophanon</taxon>
    </lineage>
</organism>
<keyword evidence="2" id="KW-0732">Signal</keyword>
<feature type="chain" id="PRO_5008648988" description="YusW-like protein" evidence="2">
    <location>
        <begin position="20"/>
        <end position="153"/>
    </location>
</feature>
<evidence type="ECO:0000313" key="3">
    <source>
        <dbReference type="EMBL" id="OCS83125.1"/>
    </source>
</evidence>
<evidence type="ECO:0008006" key="5">
    <source>
        <dbReference type="Google" id="ProtNLM"/>
    </source>
</evidence>
<accession>A0A1C0Y7L4</accession>
<dbReference type="AlphaFoldDB" id="A0A1C0Y7L4"/>
<proteinExistence type="predicted"/>
<reference evidence="3 4" key="1">
    <citation type="submission" date="2016-07" db="EMBL/GenBank/DDBJ databases">
        <title>Caryophanon tenue genome sequencing.</title>
        <authorList>
            <person name="Verma A."/>
            <person name="Pal Y."/>
            <person name="Krishnamurthi S."/>
        </authorList>
    </citation>
    <scope>NUCLEOTIDE SEQUENCE [LARGE SCALE GENOMIC DNA]</scope>
    <source>
        <strain evidence="3 4">DSM 14152</strain>
    </source>
</reference>
<evidence type="ECO:0000256" key="1">
    <source>
        <dbReference type="SAM" id="MobiDB-lite"/>
    </source>
</evidence>
<keyword evidence="4" id="KW-1185">Reference proteome</keyword>
<dbReference type="Pfam" id="PF14039">
    <property type="entry name" value="YusW"/>
    <property type="match status" value="1"/>
</dbReference>
<evidence type="ECO:0000313" key="4">
    <source>
        <dbReference type="Proteomes" id="UP000093199"/>
    </source>
</evidence>
<comment type="caution">
    <text evidence="3">The sequence shown here is derived from an EMBL/GenBank/DDBJ whole genome shotgun (WGS) entry which is preliminary data.</text>
</comment>
<evidence type="ECO:0000256" key="2">
    <source>
        <dbReference type="SAM" id="SignalP"/>
    </source>
</evidence>
<dbReference type="EMBL" id="MASJ01000039">
    <property type="protein sequence ID" value="OCS83125.1"/>
    <property type="molecule type" value="Genomic_DNA"/>
</dbReference>
<protein>
    <recommendedName>
        <fullName evidence="5">YusW-like protein</fullName>
    </recommendedName>
</protein>
<feature type="region of interest" description="Disordered" evidence="1">
    <location>
        <begin position="21"/>
        <end position="44"/>
    </location>
</feature>
<gene>
    <name evidence="3" type="ORF">A6M13_06715</name>
</gene>
<dbReference type="Proteomes" id="UP000093199">
    <property type="component" value="Unassembled WGS sequence"/>
</dbReference>
<dbReference type="RefSeq" id="WP_066548288.1">
    <property type="nucleotide sequence ID" value="NZ_MASJ01000039.1"/>
</dbReference>
<feature type="compositionally biased region" description="Polar residues" evidence="1">
    <location>
        <begin position="32"/>
        <end position="44"/>
    </location>
</feature>
<dbReference type="InterPro" id="IPR025623">
    <property type="entry name" value="YusW"/>
</dbReference>